<evidence type="ECO:0000313" key="7">
    <source>
        <dbReference type="Proteomes" id="UP000245464"/>
    </source>
</evidence>
<keyword evidence="1" id="KW-0378">Hydrolase</keyword>
<dbReference type="RefSeq" id="XP_001933742.2">
    <property type="nucleotide sequence ID" value="XM_001933707.2"/>
</dbReference>
<evidence type="ECO:0000256" key="2">
    <source>
        <dbReference type="ARBA" id="ARBA00022884"/>
    </source>
</evidence>
<keyword evidence="1" id="KW-0064">Aspartyl protease</keyword>
<feature type="compositionally biased region" description="Acidic residues" evidence="3">
    <location>
        <begin position="321"/>
        <end position="339"/>
    </location>
</feature>
<dbReference type="InterPro" id="IPR001584">
    <property type="entry name" value="Integrase_cat-core"/>
</dbReference>
<feature type="domain" description="Integrase catalytic" evidence="4">
    <location>
        <begin position="545"/>
        <end position="722"/>
    </location>
</feature>
<evidence type="ECO:0000256" key="3">
    <source>
        <dbReference type="SAM" id="MobiDB-lite"/>
    </source>
</evidence>
<dbReference type="InterPro" id="IPR054722">
    <property type="entry name" value="PolX-like_BBD"/>
</dbReference>
<gene>
    <name evidence="6" type="ORF">PtrM4_056860</name>
    <name evidence="5" type="ORF">PtrM4_122520</name>
</gene>
<evidence type="ECO:0000313" key="6">
    <source>
        <dbReference type="EMBL" id="KAF7574063.1"/>
    </source>
</evidence>
<dbReference type="Pfam" id="PF07727">
    <property type="entry name" value="RVT_2"/>
    <property type="match status" value="1"/>
</dbReference>
<dbReference type="CDD" id="cd09272">
    <property type="entry name" value="RNase_HI_RT_Ty1"/>
    <property type="match status" value="1"/>
</dbReference>
<dbReference type="PROSITE" id="PS50994">
    <property type="entry name" value="INTEGRASE"/>
    <property type="match status" value="1"/>
</dbReference>
<dbReference type="Pfam" id="PF14223">
    <property type="entry name" value="Retrotran_gag_2"/>
    <property type="match status" value="1"/>
</dbReference>
<keyword evidence="1" id="KW-0645">Protease</keyword>
<evidence type="ECO:0000259" key="4">
    <source>
        <dbReference type="PROSITE" id="PS50994"/>
    </source>
</evidence>
<feature type="region of interest" description="Disordered" evidence="3">
    <location>
        <begin position="297"/>
        <end position="339"/>
    </location>
</feature>
<feature type="region of interest" description="Disordered" evidence="3">
    <location>
        <begin position="907"/>
        <end position="956"/>
    </location>
</feature>
<dbReference type="Pfam" id="PF22936">
    <property type="entry name" value="Pol_BBD"/>
    <property type="match status" value="1"/>
</dbReference>
<keyword evidence="2" id="KW-0694">RNA-binding</keyword>
<dbReference type="GO" id="GO:0003723">
    <property type="term" value="F:RNA binding"/>
    <property type="evidence" value="ECO:0007669"/>
    <property type="project" value="UniProtKB-KW"/>
</dbReference>
<evidence type="ECO:0000313" key="5">
    <source>
        <dbReference type="EMBL" id="KAF7569837.1"/>
    </source>
</evidence>
<feature type="region of interest" description="Disordered" evidence="3">
    <location>
        <begin position="800"/>
        <end position="861"/>
    </location>
</feature>
<dbReference type="KEGG" id="ptrr:6341646"/>
<comment type="caution">
    <text evidence="6">The sequence shown here is derived from an EMBL/GenBank/DDBJ whole genome shotgun (WGS) entry which is preliminary data.</text>
</comment>
<reference evidence="6 7" key="1">
    <citation type="journal article" date="2018" name="BMC Genomics">
        <title>Comparative genomics of the wheat fungal pathogen Pyrenophora tritici-repentis reveals chromosomal variations and genome plasticity.</title>
        <authorList>
            <person name="Moolhuijzen P."/>
            <person name="See P.T."/>
            <person name="Hane J.K."/>
            <person name="Shi G."/>
            <person name="Liu Z."/>
            <person name="Oliver R.P."/>
            <person name="Moffat C.S."/>
        </authorList>
    </citation>
    <scope>NUCLEOTIDE SEQUENCE [LARGE SCALE GENOMIC DNA]</scope>
    <source>
        <strain evidence="6">M4</strain>
    </source>
</reference>
<dbReference type="EMBL" id="NQIK02000002">
    <property type="protein sequence ID" value="KAF7574063.1"/>
    <property type="molecule type" value="Genomic_DNA"/>
</dbReference>
<dbReference type="GO" id="GO:0005634">
    <property type="term" value="C:nucleus"/>
    <property type="evidence" value="ECO:0007669"/>
    <property type="project" value="UniProtKB-ARBA"/>
</dbReference>
<name>A0A834S1A3_9PLEO</name>
<dbReference type="InterPro" id="IPR012337">
    <property type="entry name" value="RNaseH-like_sf"/>
</dbReference>
<dbReference type="EMBL" id="NQIK02000006">
    <property type="protein sequence ID" value="KAF7569837.1"/>
    <property type="molecule type" value="Genomic_DNA"/>
</dbReference>
<dbReference type="InterPro" id="IPR013103">
    <property type="entry name" value="RVT_2"/>
</dbReference>
<dbReference type="InterPro" id="IPR036397">
    <property type="entry name" value="RNaseH_sf"/>
</dbReference>
<dbReference type="GeneID" id="6341646"/>
<dbReference type="Proteomes" id="UP000245464">
    <property type="component" value="Chromosome 2"/>
</dbReference>
<accession>A0A834S1A3</accession>
<dbReference type="SUPFAM" id="SSF56672">
    <property type="entry name" value="DNA/RNA polymerases"/>
    <property type="match status" value="1"/>
</dbReference>
<feature type="compositionally biased region" description="Basic residues" evidence="3">
    <location>
        <begin position="303"/>
        <end position="313"/>
    </location>
</feature>
<protein>
    <submittedName>
        <fullName evidence="6">UBN2 multi-domain protein</fullName>
    </submittedName>
</protein>
<dbReference type="InterPro" id="IPR043502">
    <property type="entry name" value="DNA/RNA_pol_sf"/>
</dbReference>
<dbReference type="GO" id="GO:0015074">
    <property type="term" value="P:DNA integration"/>
    <property type="evidence" value="ECO:0007669"/>
    <property type="project" value="InterPro"/>
</dbReference>
<organism evidence="6 7">
    <name type="scientific">Pyrenophora tritici-repentis</name>
    <dbReference type="NCBI Taxonomy" id="45151"/>
    <lineage>
        <taxon>Eukaryota</taxon>
        <taxon>Fungi</taxon>
        <taxon>Dikarya</taxon>
        <taxon>Ascomycota</taxon>
        <taxon>Pezizomycotina</taxon>
        <taxon>Dothideomycetes</taxon>
        <taxon>Pleosporomycetidae</taxon>
        <taxon>Pleosporales</taxon>
        <taxon>Pleosporineae</taxon>
        <taxon>Pleosporaceae</taxon>
        <taxon>Pyrenophora</taxon>
    </lineage>
</organism>
<dbReference type="PANTHER" id="PTHR11439">
    <property type="entry name" value="GAG-POL-RELATED RETROTRANSPOSON"/>
    <property type="match status" value="1"/>
</dbReference>
<dbReference type="PANTHER" id="PTHR11439:SF483">
    <property type="entry name" value="PEPTIDE SYNTHASE GLIP-LIKE, PUTATIVE (AFU_ORTHOLOGUE AFUA_3G12920)-RELATED"/>
    <property type="match status" value="1"/>
</dbReference>
<dbReference type="SUPFAM" id="SSF53098">
    <property type="entry name" value="Ribonuclease H-like"/>
    <property type="match status" value="1"/>
</dbReference>
<sequence length="1541" mass="175062">MAAEKEEWKIPQLTAENHDTWFRRNKVKLKGKKVFYVCEKNLVQHCQIATASRLTEAMEELEIAETDKHTKIRVNIEKRDKYLEDEATAIDLLFRSLSEDDQALIDEYDTAFQFWAYLQKKYTQTDATTANIYMTRIQTFTFNPGNTIVGSWEKLKDYRRKLVAADADTNGAYKDSALLLVLIRSLPKEFKTTIDTLNAQLNLTVEQKLKFLEEKEVRDQQDANEKALPAFRKTEKYVPPYRRRNHKNSPLSSDSESGAKFTVQCFLCDGAHGVRDCPRRERARKLLKEYDAKKSSKLLVKTPKQRNSHKRTGKAYGAEEVNSESDELSETSDSEPEEIETCRLSKDIVGKASPSTWAADTGASSHMSDQPSLFRRMIKIKRRVVRVGGGELYADWKGEAQVVCKDGSSTWLSEVLLVPNLGVNLLSGRRICAASLKGRFNSHALYFKLGKKVIIEATMDDGLYVVSHIADGYQETAFLGTELHAPVKSELKVNEKERYLLYHRRFAHLGPAKIAKLHEVTTLQKKIQVPEKIEICEVCSLTKMKNSIPKQLREHKATKLALVQFDIAGPFPTSLRGNRWFLLIIDSYTRKNWVIPLKKKGDAQRELQIWKTFVEHQTGEKVKAAGTDNAPELLQQAEEWRVTQGVEIQPTTIASSHQNGPAERNIQTAEADMRAMLKDAGLPIEFWDEAVEADAYLRNRTNTGPTINGKQVSPEEAFTGTKPSIDHIRVWGSKCYSYINPKTIPADQRHDKLVDRGRVGVFMGYSETTNKQFKFYSPELGYTSRTSRLSVDEYTPGGKVELRLRNIPAGPQGTQNTMPDRKPRGRPRKDLESSPAEPMEPPPAKSMELSPAEPIEPSPVELMEPSPVELMEPSPVELMEPSPVEPMEPSPAEIVEPVPENPIELSSAELTPEPVKRHRGRPGKLTTIPPTAPSDERVPNLVDEEGPEEPYTQSVREEEAPRYFTRQAKRKRSNEEVVEDERFSKIVKAMLAQAGLIEEQTRLSEKAFAATEIAGIQIPQTHEQAINDPKYGKQWKAAILEEIIALMENRTWEEVPKPKDANMVDSKWVFTVKTNLDGTVERFKARLVARGFTQVHGTDYNETFAPTVRMDTLRLFMATVAAENLECFHFDIKNAFTESHLKEEIFLKQPQGVEVKKGYVLKVLRSLYGLKQAARDWNLLIKKELLAWGFVQSLADPCMFIHEEKQLRILVYVDDIAVAAKDRAQIDWFYKKLSGRFNTKNLGEIHKILGVRVTRDRKRRTIYLDQEQYIHAVLDKFGMSSKQHRDKKIPSADYTSFRPATNNDTRIDITEYQQVIGSLMFAMVLTRPDIAFTLGKLSQYMSDPAEHHGHALKNLLRYLRSTVTMKLRYGPGGVHSQFVIYSDADWASDMVDRKSVSGSTAMFYGGPISWSSKKQRSVATSSCESEYIALSTCCKQGQWIAQMFRDLGFPKYIGKDTNKVQMLGDNQGAIALTKNPHLHERSKHIDVCYHFIRDLAEQGKLDVAYVPTVDMVADGMTKPLQRVAFEKFKNQLGVVLRPDLP</sequence>
<proteinExistence type="predicted"/>
<feature type="region of interest" description="Disordered" evidence="3">
    <location>
        <begin position="237"/>
        <end position="256"/>
    </location>
</feature>
<dbReference type="Gene3D" id="3.30.420.10">
    <property type="entry name" value="Ribonuclease H-like superfamily/Ribonuclease H"/>
    <property type="match status" value="1"/>
</dbReference>
<dbReference type="GO" id="GO:0004190">
    <property type="term" value="F:aspartic-type endopeptidase activity"/>
    <property type="evidence" value="ECO:0007669"/>
    <property type="project" value="UniProtKB-KW"/>
</dbReference>
<evidence type="ECO:0000256" key="1">
    <source>
        <dbReference type="ARBA" id="ARBA00022750"/>
    </source>
</evidence>
<dbReference type="Proteomes" id="UP000245464">
    <property type="component" value="Chromosome 6"/>
</dbReference>